<dbReference type="Pfam" id="PF01209">
    <property type="entry name" value="Ubie_methyltran"/>
    <property type="match status" value="1"/>
</dbReference>
<dbReference type="KEGG" id="tbw:NCTC13354_01417"/>
<evidence type="ECO:0000313" key="5">
    <source>
        <dbReference type="EMBL" id="VEI13696.1"/>
    </source>
</evidence>
<dbReference type="OrthoDB" id="9808140at2"/>
<comment type="pathway">
    <text evidence="4">Quinol/quinone metabolism; menaquinone biosynthesis; menaquinol from 1,4-dihydroxy-2-naphthoate: step 2/2.</text>
</comment>
<dbReference type="NCBIfam" id="TIGR01934">
    <property type="entry name" value="MenG_MenH_UbiE"/>
    <property type="match status" value="1"/>
</dbReference>
<reference evidence="5 6" key="1">
    <citation type="submission" date="2018-12" db="EMBL/GenBank/DDBJ databases">
        <authorList>
            <consortium name="Pathogen Informatics"/>
        </authorList>
    </citation>
    <scope>NUCLEOTIDE SEQUENCE [LARGE SCALE GENOMIC DNA]</scope>
    <source>
        <strain evidence="5 6">NCTC13354</strain>
    </source>
</reference>
<dbReference type="EMBL" id="LR134476">
    <property type="protein sequence ID" value="VEI13696.1"/>
    <property type="molecule type" value="Genomic_DNA"/>
</dbReference>
<dbReference type="InterPro" id="IPR004033">
    <property type="entry name" value="UbiE/COQ5_MeTrFase"/>
</dbReference>
<feature type="binding site" evidence="4">
    <location>
        <position position="80"/>
    </location>
    <ligand>
        <name>S-adenosyl-L-methionine</name>
        <dbReference type="ChEBI" id="CHEBI:59789"/>
    </ligand>
</feature>
<name>A0A3S4VU19_9ACTO</name>
<evidence type="ECO:0000256" key="2">
    <source>
        <dbReference type="ARBA" id="ARBA00022679"/>
    </source>
</evidence>
<dbReference type="UniPathway" id="UPA00079">
    <property type="reaction ID" value="UER00169"/>
</dbReference>
<dbReference type="RefSeq" id="WP_126416774.1">
    <property type="nucleotide sequence ID" value="NZ_LR134476.1"/>
</dbReference>
<dbReference type="Gene3D" id="3.40.50.150">
    <property type="entry name" value="Vaccinia Virus protein VP39"/>
    <property type="match status" value="1"/>
</dbReference>
<dbReference type="HAMAP" id="MF_01813">
    <property type="entry name" value="MenG_UbiE_methyltr"/>
    <property type="match status" value="1"/>
</dbReference>
<dbReference type="Proteomes" id="UP000269542">
    <property type="component" value="Chromosome"/>
</dbReference>
<comment type="function">
    <text evidence="4">Methyltransferase required for the conversion of demethylmenaquinol (DMKH2) to menaquinol (MKH2).</text>
</comment>
<comment type="catalytic activity">
    <reaction evidence="4">
        <text>a 2-demethylmenaquinol + S-adenosyl-L-methionine = a menaquinol + S-adenosyl-L-homocysteine + H(+)</text>
        <dbReference type="Rhea" id="RHEA:42640"/>
        <dbReference type="Rhea" id="RHEA-COMP:9539"/>
        <dbReference type="Rhea" id="RHEA-COMP:9563"/>
        <dbReference type="ChEBI" id="CHEBI:15378"/>
        <dbReference type="ChEBI" id="CHEBI:18151"/>
        <dbReference type="ChEBI" id="CHEBI:55437"/>
        <dbReference type="ChEBI" id="CHEBI:57856"/>
        <dbReference type="ChEBI" id="CHEBI:59789"/>
        <dbReference type="EC" id="2.1.1.163"/>
    </reaction>
</comment>
<feature type="binding site" evidence="4">
    <location>
        <position position="119"/>
    </location>
    <ligand>
        <name>S-adenosyl-L-methionine</name>
        <dbReference type="ChEBI" id="CHEBI:59789"/>
    </ligand>
</feature>
<dbReference type="AlphaFoldDB" id="A0A3S4VU19"/>
<keyword evidence="1 4" id="KW-0489">Methyltransferase</keyword>
<dbReference type="EC" id="2.1.1.163" evidence="4"/>
<evidence type="ECO:0000256" key="4">
    <source>
        <dbReference type="HAMAP-Rule" id="MF_01813"/>
    </source>
</evidence>
<keyword evidence="3 4" id="KW-0949">S-adenosyl-L-methionine</keyword>
<evidence type="ECO:0000256" key="3">
    <source>
        <dbReference type="ARBA" id="ARBA00022691"/>
    </source>
</evidence>
<dbReference type="NCBIfam" id="NF001241">
    <property type="entry name" value="PRK00216.1-2"/>
    <property type="match status" value="1"/>
</dbReference>
<feature type="binding site" evidence="4">
    <location>
        <position position="62"/>
    </location>
    <ligand>
        <name>S-adenosyl-L-methionine</name>
        <dbReference type="ChEBI" id="CHEBI:59789"/>
    </ligand>
</feature>
<dbReference type="PROSITE" id="PS01184">
    <property type="entry name" value="UBIE_2"/>
    <property type="match status" value="1"/>
</dbReference>
<sequence length="232" mass="25382">MGRATLEKNPRDVASMFDTVSNKYDVMNGVLTFGLIKVWRTATREAIGPKPGLKVLDIAAGTGSSANCYAKYGADVIAADFSEGMIAKGRARFPLLTFVKADAMDLPFADNSFDVTTISYGLRNVKDPDAALREMLRVTKPGGRLVVAEFSRPTNRAFRALYHFYLGKVMPFVASLLSSNAEAYGYLFESIEAWPAQEEFVARIRDAGWSDVSYKNLTNGIMAIHSAVKAAQ</sequence>
<feature type="binding site" evidence="4">
    <location>
        <begin position="102"/>
        <end position="103"/>
    </location>
    <ligand>
        <name>S-adenosyl-L-methionine</name>
        <dbReference type="ChEBI" id="CHEBI:59789"/>
    </ligand>
</feature>
<dbReference type="GO" id="GO:0009234">
    <property type="term" value="P:menaquinone biosynthetic process"/>
    <property type="evidence" value="ECO:0007669"/>
    <property type="project" value="UniProtKB-UniRule"/>
</dbReference>
<proteinExistence type="inferred from homology"/>
<gene>
    <name evidence="5" type="primary">ubiE</name>
    <name evidence="4" type="synonym">menG</name>
    <name evidence="5" type="ORF">NCTC13354_01417</name>
</gene>
<keyword evidence="6" id="KW-1185">Reference proteome</keyword>
<dbReference type="GO" id="GO:0043770">
    <property type="term" value="F:demethylmenaquinone methyltransferase activity"/>
    <property type="evidence" value="ECO:0007669"/>
    <property type="project" value="UniProtKB-UniRule"/>
</dbReference>
<dbReference type="InterPro" id="IPR023576">
    <property type="entry name" value="UbiE/COQ5_MeTrFase_CS"/>
</dbReference>
<keyword evidence="2 4" id="KW-0808">Transferase</keyword>
<dbReference type="GO" id="GO:0032259">
    <property type="term" value="P:methylation"/>
    <property type="evidence" value="ECO:0007669"/>
    <property type="project" value="UniProtKB-KW"/>
</dbReference>
<dbReference type="CDD" id="cd02440">
    <property type="entry name" value="AdoMet_MTases"/>
    <property type="match status" value="1"/>
</dbReference>
<dbReference type="PROSITE" id="PS51608">
    <property type="entry name" value="SAM_MT_UBIE"/>
    <property type="match status" value="1"/>
</dbReference>
<dbReference type="InterPro" id="IPR029063">
    <property type="entry name" value="SAM-dependent_MTases_sf"/>
</dbReference>
<organism evidence="5 6">
    <name type="scientific">Trueperella bialowiezensis</name>
    <dbReference type="NCBI Taxonomy" id="312285"/>
    <lineage>
        <taxon>Bacteria</taxon>
        <taxon>Bacillati</taxon>
        <taxon>Actinomycetota</taxon>
        <taxon>Actinomycetes</taxon>
        <taxon>Actinomycetales</taxon>
        <taxon>Actinomycetaceae</taxon>
        <taxon>Trueperella</taxon>
    </lineage>
</organism>
<comment type="similarity">
    <text evidence="4">Belongs to the class I-like SAM-binding methyltransferase superfamily. MenG/UbiE family.</text>
</comment>
<dbReference type="SUPFAM" id="SSF53335">
    <property type="entry name" value="S-adenosyl-L-methionine-dependent methyltransferases"/>
    <property type="match status" value="1"/>
</dbReference>
<evidence type="ECO:0000313" key="6">
    <source>
        <dbReference type="Proteomes" id="UP000269542"/>
    </source>
</evidence>
<dbReference type="PANTHER" id="PTHR43591:SF24">
    <property type="entry name" value="2-METHOXY-6-POLYPRENYL-1,4-BENZOQUINOL METHYLASE, MITOCHONDRIAL"/>
    <property type="match status" value="1"/>
</dbReference>
<keyword evidence="5" id="KW-0830">Ubiquinone</keyword>
<keyword evidence="4" id="KW-0474">Menaquinone biosynthesis</keyword>
<evidence type="ECO:0000256" key="1">
    <source>
        <dbReference type="ARBA" id="ARBA00022603"/>
    </source>
</evidence>
<protein>
    <recommendedName>
        <fullName evidence="4">Demethylmenaquinone methyltransferase</fullName>
        <ecNumber evidence="4">2.1.1.163</ecNumber>
    </recommendedName>
</protein>
<accession>A0A3S4VU19</accession>
<dbReference type="PANTHER" id="PTHR43591">
    <property type="entry name" value="METHYLTRANSFERASE"/>
    <property type="match status" value="1"/>
</dbReference>